<dbReference type="InterPro" id="IPR049704">
    <property type="entry name" value="Aminotrans_3_PPA_site"/>
</dbReference>
<dbReference type="InterPro" id="IPR005814">
    <property type="entry name" value="Aminotrans_3"/>
</dbReference>
<dbReference type="GO" id="GO:0005829">
    <property type="term" value="C:cytosol"/>
    <property type="evidence" value="ECO:0007669"/>
    <property type="project" value="TreeGrafter"/>
</dbReference>
<dbReference type="GO" id="GO:0030170">
    <property type="term" value="F:pyridoxal phosphate binding"/>
    <property type="evidence" value="ECO:0007669"/>
    <property type="project" value="InterPro"/>
</dbReference>
<dbReference type="Gene3D" id="3.90.1150.10">
    <property type="entry name" value="Aspartate Aminotransferase, domain 1"/>
    <property type="match status" value="1"/>
</dbReference>
<proteinExistence type="inferred from homology"/>
<gene>
    <name evidence="5" type="ORF">Y882_05925</name>
</gene>
<evidence type="ECO:0000313" key="6">
    <source>
        <dbReference type="Proteomes" id="UP000035481"/>
    </source>
</evidence>
<evidence type="ECO:0000256" key="1">
    <source>
        <dbReference type="ARBA" id="ARBA00001933"/>
    </source>
</evidence>
<comment type="caution">
    <text evidence="5">The sequence shown here is derived from an EMBL/GenBank/DDBJ whole genome shotgun (WGS) entry which is preliminary data.</text>
</comment>
<organism evidence="5 6">
    <name type="scientific">Dyella japonica DSM 16301</name>
    <dbReference type="NCBI Taxonomy" id="1440762"/>
    <lineage>
        <taxon>Bacteria</taxon>
        <taxon>Pseudomonadati</taxon>
        <taxon>Pseudomonadota</taxon>
        <taxon>Gammaproteobacteria</taxon>
        <taxon>Lysobacterales</taxon>
        <taxon>Rhodanobacteraceae</taxon>
        <taxon>Dyella</taxon>
    </lineage>
</organism>
<dbReference type="InterPro" id="IPR015424">
    <property type="entry name" value="PyrdxlP-dep_Trfase"/>
</dbReference>
<dbReference type="Proteomes" id="UP000035481">
    <property type="component" value="Unassembled WGS sequence"/>
</dbReference>
<dbReference type="EMBL" id="JPLA01000013">
    <property type="protein sequence ID" value="KLD64950.1"/>
    <property type="molecule type" value="Genomic_DNA"/>
</dbReference>
<dbReference type="PATRIC" id="fig|1440762.4.peg.530"/>
<evidence type="ECO:0000256" key="4">
    <source>
        <dbReference type="RuleBase" id="RU003560"/>
    </source>
</evidence>
<dbReference type="PROSITE" id="PS00600">
    <property type="entry name" value="AA_TRANSFER_CLASS_3"/>
    <property type="match status" value="1"/>
</dbReference>
<comment type="cofactor">
    <cofactor evidence="1">
        <name>pyridoxal 5'-phosphate</name>
        <dbReference type="ChEBI" id="CHEBI:597326"/>
    </cofactor>
</comment>
<keyword evidence="5" id="KW-0808">Transferase</keyword>
<dbReference type="PANTHER" id="PTHR43094">
    <property type="entry name" value="AMINOTRANSFERASE"/>
    <property type="match status" value="1"/>
</dbReference>
<dbReference type="AlphaFoldDB" id="A0A0G9H540"/>
<accession>A0A0G9H540</accession>
<dbReference type="Gene3D" id="3.40.640.10">
    <property type="entry name" value="Type I PLP-dependent aspartate aminotransferase-like (Major domain)"/>
    <property type="match status" value="1"/>
</dbReference>
<dbReference type="Pfam" id="PF00202">
    <property type="entry name" value="Aminotran_3"/>
    <property type="match status" value="1"/>
</dbReference>
<dbReference type="STRING" id="1440762.Y882_05925"/>
<protein>
    <submittedName>
        <fullName evidence="5">Aminotransferase class III</fullName>
    </submittedName>
</protein>
<dbReference type="RefSeq" id="WP_046970929.1">
    <property type="nucleotide sequence ID" value="NZ_JPLA01000013.1"/>
</dbReference>
<keyword evidence="5" id="KW-0032">Aminotransferase</keyword>
<evidence type="ECO:0000313" key="5">
    <source>
        <dbReference type="EMBL" id="KLD64950.1"/>
    </source>
</evidence>
<dbReference type="InterPro" id="IPR015422">
    <property type="entry name" value="PyrdxlP-dep_Trfase_small"/>
</dbReference>
<dbReference type="GO" id="GO:0008483">
    <property type="term" value="F:transaminase activity"/>
    <property type="evidence" value="ECO:0007669"/>
    <property type="project" value="UniProtKB-KW"/>
</dbReference>
<dbReference type="CDD" id="cd00610">
    <property type="entry name" value="OAT_like"/>
    <property type="match status" value="1"/>
</dbReference>
<evidence type="ECO:0000256" key="2">
    <source>
        <dbReference type="ARBA" id="ARBA00008954"/>
    </source>
</evidence>
<reference evidence="5 6" key="1">
    <citation type="journal article" date="2015" name="Antonie Van Leeuwenhoek">
        <title>A phylogenomic and molecular marker based taxonomic framework for the order Xanthomonadales: proposal to transfer the families Algiphilaceae and Solimonadaceae to the order Nevskiales ord. nov. and to create a new family within the order Xanthomonadales, the family Rhodanobacteraceae fam. nov., containing the genus Rhodanobacter and its closest relatives.</title>
        <authorList>
            <person name="Naushad S."/>
            <person name="Adeolu M."/>
            <person name="Wong S."/>
            <person name="Sohail M."/>
            <person name="Schellhorn H.E."/>
            <person name="Gupta R.S."/>
        </authorList>
    </citation>
    <scope>NUCLEOTIDE SEQUENCE [LARGE SCALE GENOMIC DNA]</scope>
    <source>
        <strain evidence="5 6">DSM 16301</strain>
    </source>
</reference>
<keyword evidence="3 4" id="KW-0663">Pyridoxal phosphate</keyword>
<sequence length="439" mass="46990">MASEHDSVLHSWCVQSQWQAPTVVGGSGAHLVLADGQRILDMSSLAECSNLGHQHPAVVEAIRRQAEQLCFVTSAWGAQPRAELAEAILEKAGFEGGRVFFTLAGADANENAVKFARQASGKPHGLIVTRDRSYHGASYACMALSGDARTRAQVDPAAFGVMHVPPPYAYQGACGSYDAQICGERAVEAVAAEIDYHGTEQVAAVLMEPDAGTNGIVAPDNYWPGLREATRTRHVALIADEVMSGFGRCGEWFAWQRYGDEGKPDLMTLAKGLTGAHLPLGAVVLSSDIAARLEHQMLYTGLTYCGHPLSCAAGLAALRAYEQENLIERSRTLGRRMFNQLQAMQSRHAVIGDVRGGHGLFAVVELVADRATHEPLSPWPKTPAALNALVGSAMSEGVSFACRGNLILLAPPLVIDEQDLADALALLDRLLTRFFPSAL</sequence>
<name>A0A0G9H540_9GAMM</name>
<dbReference type="OrthoDB" id="9801052at2"/>
<dbReference type="InterPro" id="IPR015421">
    <property type="entry name" value="PyrdxlP-dep_Trfase_major"/>
</dbReference>
<evidence type="ECO:0000256" key="3">
    <source>
        <dbReference type="ARBA" id="ARBA00022898"/>
    </source>
</evidence>
<comment type="similarity">
    <text evidence="2 4">Belongs to the class-III pyridoxal-phosphate-dependent aminotransferase family.</text>
</comment>
<dbReference type="SUPFAM" id="SSF53383">
    <property type="entry name" value="PLP-dependent transferases"/>
    <property type="match status" value="1"/>
</dbReference>
<dbReference type="PANTHER" id="PTHR43094:SF1">
    <property type="entry name" value="AMINOTRANSFERASE CLASS-III"/>
    <property type="match status" value="1"/>
</dbReference>
<dbReference type="PIRSF" id="PIRSF000521">
    <property type="entry name" value="Transaminase_4ab_Lys_Orn"/>
    <property type="match status" value="1"/>
</dbReference>